<evidence type="ECO:0000313" key="8">
    <source>
        <dbReference type="EMBL" id="KAE9160670.1"/>
    </source>
</evidence>
<dbReference type="EMBL" id="QXGF01001843">
    <property type="protein sequence ID" value="KAE8927455.1"/>
    <property type="molecule type" value="Genomic_DNA"/>
</dbReference>
<dbReference type="SUPFAM" id="SSF54160">
    <property type="entry name" value="Chromo domain-like"/>
    <property type="match status" value="1"/>
</dbReference>
<evidence type="ECO:0000256" key="1">
    <source>
        <dbReference type="SAM" id="MobiDB-lite"/>
    </source>
</evidence>
<dbReference type="Proteomes" id="UP000440367">
    <property type="component" value="Unassembled WGS sequence"/>
</dbReference>
<feature type="region of interest" description="Disordered" evidence="1">
    <location>
        <begin position="195"/>
        <end position="225"/>
    </location>
</feature>
<evidence type="ECO:0000313" key="20">
    <source>
        <dbReference type="Proteomes" id="UP000488956"/>
    </source>
</evidence>
<evidence type="ECO:0000313" key="13">
    <source>
        <dbReference type="Proteomes" id="UP000433483"/>
    </source>
</evidence>
<sequence>MTHLQTVRAALDGMHAEMTSASENRRRAARDRHAKKRGVTLPKFSEGDFVLAATATGRSGNKLALVWRGPKRIVGIVNDYTFEVQDLMAPFATSLRHASRLQLYRYANLEESLVEQAIHGEGGHLVEALHSIRLSPDTHRWEILIKWYGLDELEASWEPADAVREDVPLLFEAFINAEPADPERKRMLDALAALTHRRAPAPAHQPRDRSRGRPRTHADHRESSH</sequence>
<evidence type="ECO:0000313" key="3">
    <source>
        <dbReference type="EMBL" id="KAE8927455.1"/>
    </source>
</evidence>
<dbReference type="Gene3D" id="2.40.50.40">
    <property type="match status" value="1"/>
</dbReference>
<dbReference type="EMBL" id="QXFZ01001885">
    <property type="protein sequence ID" value="KAE9083602.1"/>
    <property type="molecule type" value="Genomic_DNA"/>
</dbReference>
<dbReference type="Proteomes" id="UP000488956">
    <property type="component" value="Unassembled WGS sequence"/>
</dbReference>
<feature type="domain" description="Chromo" evidence="2">
    <location>
        <begin position="124"/>
        <end position="186"/>
    </location>
</feature>
<dbReference type="EMBL" id="QXGD01001832">
    <property type="protein sequence ID" value="KAE9198223.1"/>
    <property type="molecule type" value="Genomic_DNA"/>
</dbReference>
<feature type="compositionally biased region" description="Basic and acidic residues" evidence="1">
    <location>
        <begin position="205"/>
        <end position="225"/>
    </location>
</feature>
<feature type="region of interest" description="Disordered" evidence="1">
    <location>
        <begin position="15"/>
        <end position="37"/>
    </location>
</feature>
<dbReference type="Proteomes" id="UP000433483">
    <property type="component" value="Unassembled WGS sequence"/>
</dbReference>
<evidence type="ECO:0000313" key="17">
    <source>
        <dbReference type="Proteomes" id="UP000441208"/>
    </source>
</evidence>
<evidence type="ECO:0000313" key="9">
    <source>
        <dbReference type="EMBL" id="KAE9198223.1"/>
    </source>
</evidence>
<organism evidence="9 15">
    <name type="scientific">Phytophthora fragariae</name>
    <dbReference type="NCBI Taxonomy" id="53985"/>
    <lineage>
        <taxon>Eukaryota</taxon>
        <taxon>Sar</taxon>
        <taxon>Stramenopiles</taxon>
        <taxon>Oomycota</taxon>
        <taxon>Peronosporomycetes</taxon>
        <taxon>Peronosporales</taxon>
        <taxon>Peronosporaceae</taxon>
        <taxon>Phytophthora</taxon>
    </lineage>
</organism>
<dbReference type="Proteomes" id="UP000476176">
    <property type="component" value="Unassembled WGS sequence"/>
</dbReference>
<evidence type="ECO:0000259" key="2">
    <source>
        <dbReference type="PROSITE" id="PS50013"/>
    </source>
</evidence>
<accession>A0A6A3X8N5</accession>
<dbReference type="EMBL" id="QXGB01006529">
    <property type="protein sequence ID" value="KAE9160670.1"/>
    <property type="molecule type" value="Genomic_DNA"/>
</dbReference>
<evidence type="ECO:0000313" key="19">
    <source>
        <dbReference type="Proteomes" id="UP000476176"/>
    </source>
</evidence>
<dbReference type="PROSITE" id="PS50013">
    <property type="entry name" value="CHROMO_2"/>
    <property type="match status" value="1"/>
</dbReference>
<dbReference type="EMBL" id="QXGC01001033">
    <property type="protein sequence ID" value="KAE9213176.1"/>
    <property type="molecule type" value="Genomic_DNA"/>
</dbReference>
<proteinExistence type="predicted"/>
<dbReference type="EMBL" id="QXGE01001197">
    <property type="protein sequence ID" value="KAE9296208.1"/>
    <property type="molecule type" value="Genomic_DNA"/>
</dbReference>
<dbReference type="AlphaFoldDB" id="A0A6A3X8N5"/>
<evidence type="ECO:0000313" key="11">
    <source>
        <dbReference type="EMBL" id="KAE9296208.1"/>
    </source>
</evidence>
<evidence type="ECO:0000313" key="5">
    <source>
        <dbReference type="EMBL" id="KAE9083602.1"/>
    </source>
</evidence>
<keyword evidence="13" id="KW-1185">Reference proteome</keyword>
<dbReference type="OrthoDB" id="113338at2759"/>
<dbReference type="CDD" id="cd00024">
    <property type="entry name" value="CD_CSD"/>
    <property type="match status" value="1"/>
</dbReference>
<dbReference type="Proteomes" id="UP000429523">
    <property type="component" value="Unassembled WGS sequence"/>
</dbReference>
<evidence type="ECO:0000313" key="16">
    <source>
        <dbReference type="Proteomes" id="UP000440732"/>
    </source>
</evidence>
<gene>
    <name evidence="11" type="ORF">PF001_g16962</name>
    <name evidence="9" type="ORF">PF002_g22510</name>
    <name evidence="10" type="ORF">PF004_g15422</name>
    <name evidence="8" type="ORF">PF005_g31549</name>
    <name evidence="7" type="ORF">PF006_g16542</name>
    <name evidence="5" type="ORF">PF007_g21832</name>
    <name evidence="3" type="ORF">PF009_g22376</name>
    <name evidence="6" type="ORF">PF010_g20310</name>
    <name evidence="4" type="ORF">PF011_g20217</name>
</gene>
<dbReference type="Proteomes" id="UP000460718">
    <property type="component" value="Unassembled WGS sequence"/>
</dbReference>
<evidence type="ECO:0000313" key="6">
    <source>
        <dbReference type="EMBL" id="KAE9085850.1"/>
    </source>
</evidence>
<evidence type="ECO:0000313" key="15">
    <source>
        <dbReference type="Proteomes" id="UP000440367"/>
    </source>
</evidence>
<protein>
    <recommendedName>
        <fullName evidence="2">Chromo domain-containing protein</fullName>
    </recommendedName>
</protein>
<name>A0A6A3X8N5_9STRA</name>
<comment type="caution">
    <text evidence="9">The sequence shown here is derived from an EMBL/GenBank/DDBJ whole genome shotgun (WGS) entry which is preliminary data.</text>
</comment>
<evidence type="ECO:0000313" key="4">
    <source>
        <dbReference type="EMBL" id="KAE8985860.1"/>
    </source>
</evidence>
<dbReference type="Proteomes" id="UP000441208">
    <property type="component" value="Unassembled WGS sequence"/>
</dbReference>
<evidence type="ECO:0000313" key="7">
    <source>
        <dbReference type="EMBL" id="KAE9127281.1"/>
    </source>
</evidence>
<evidence type="ECO:0000313" key="14">
    <source>
        <dbReference type="Proteomes" id="UP000437068"/>
    </source>
</evidence>
<evidence type="ECO:0000313" key="12">
    <source>
        <dbReference type="Proteomes" id="UP000429523"/>
    </source>
</evidence>
<dbReference type="InterPro" id="IPR000953">
    <property type="entry name" value="Chromo/chromo_shadow_dom"/>
</dbReference>
<dbReference type="EMBL" id="QXGA01001157">
    <property type="protein sequence ID" value="KAE9127281.1"/>
    <property type="molecule type" value="Genomic_DNA"/>
</dbReference>
<evidence type="ECO:0000313" key="18">
    <source>
        <dbReference type="Proteomes" id="UP000460718"/>
    </source>
</evidence>
<dbReference type="Proteomes" id="UP000440732">
    <property type="component" value="Unassembled WGS sequence"/>
</dbReference>
<dbReference type="Proteomes" id="UP000437068">
    <property type="component" value="Unassembled WGS sequence"/>
</dbReference>
<dbReference type="EMBL" id="QXFX01001715">
    <property type="protein sequence ID" value="KAE9085850.1"/>
    <property type="molecule type" value="Genomic_DNA"/>
</dbReference>
<reference evidence="12 13" key="1">
    <citation type="submission" date="2018-08" db="EMBL/GenBank/DDBJ databases">
        <title>Genomic investigation of the strawberry pathogen Phytophthora fragariae indicates pathogenicity is determined by transcriptional variation in three key races.</title>
        <authorList>
            <person name="Adams T.M."/>
            <person name="Armitage A.D."/>
            <person name="Sobczyk M.K."/>
            <person name="Bates H.J."/>
            <person name="Dunwell J.M."/>
            <person name="Nellist C.F."/>
            <person name="Harrison R.J."/>
        </authorList>
    </citation>
    <scope>NUCLEOTIDE SEQUENCE [LARGE SCALE GENOMIC DNA]</scope>
    <source>
        <strain evidence="11 14">A4</strain>
        <strain evidence="9 15">BC-1</strain>
        <strain evidence="10 19">BC-23</strain>
        <strain evidence="8 13">NOV-27</strain>
        <strain evidence="7 16">NOV-5</strain>
        <strain evidence="5 17">NOV-71</strain>
        <strain evidence="3 12">NOV-9</strain>
        <strain evidence="6 20">ONT-3</strain>
        <strain evidence="4 18">SCRP245</strain>
    </source>
</reference>
<dbReference type="EMBL" id="QXFW01001784">
    <property type="protein sequence ID" value="KAE8985860.1"/>
    <property type="molecule type" value="Genomic_DNA"/>
</dbReference>
<evidence type="ECO:0000313" key="10">
    <source>
        <dbReference type="EMBL" id="KAE9213176.1"/>
    </source>
</evidence>
<dbReference type="InterPro" id="IPR016197">
    <property type="entry name" value="Chromo-like_dom_sf"/>
</dbReference>
<feature type="compositionally biased region" description="Basic residues" evidence="1">
    <location>
        <begin position="27"/>
        <end position="37"/>
    </location>
</feature>